<dbReference type="Pfam" id="PF13715">
    <property type="entry name" value="CarbopepD_reg_2"/>
    <property type="match status" value="1"/>
</dbReference>
<keyword evidence="6 8" id="KW-0472">Membrane</keyword>
<dbReference type="Gene3D" id="2.170.130.10">
    <property type="entry name" value="TonB-dependent receptor, plug domain"/>
    <property type="match status" value="1"/>
</dbReference>
<accession>A0ABP7XE00</accession>
<evidence type="ECO:0000313" key="12">
    <source>
        <dbReference type="Proteomes" id="UP001500459"/>
    </source>
</evidence>
<dbReference type="Proteomes" id="UP001500459">
    <property type="component" value="Unassembled WGS sequence"/>
</dbReference>
<dbReference type="PANTHER" id="PTHR30069:SF29">
    <property type="entry name" value="HEMOGLOBIN AND HEMOGLOBIN-HAPTOGLOBIN-BINDING PROTEIN 1-RELATED"/>
    <property type="match status" value="1"/>
</dbReference>
<organism evidence="11 12">
    <name type="scientific">Aquimarina addita</name>
    <dbReference type="NCBI Taxonomy" id="870485"/>
    <lineage>
        <taxon>Bacteria</taxon>
        <taxon>Pseudomonadati</taxon>
        <taxon>Bacteroidota</taxon>
        <taxon>Flavobacteriia</taxon>
        <taxon>Flavobacteriales</taxon>
        <taxon>Flavobacteriaceae</taxon>
        <taxon>Aquimarina</taxon>
    </lineage>
</organism>
<evidence type="ECO:0000256" key="8">
    <source>
        <dbReference type="PROSITE-ProRule" id="PRU01360"/>
    </source>
</evidence>
<protein>
    <submittedName>
        <fullName evidence="11">SusC/RagA family TonB-linked outer membrane protein</fullName>
    </submittedName>
</protein>
<feature type="signal peptide" evidence="9">
    <location>
        <begin position="1"/>
        <end position="22"/>
    </location>
</feature>
<evidence type="ECO:0000256" key="1">
    <source>
        <dbReference type="ARBA" id="ARBA00004571"/>
    </source>
</evidence>
<dbReference type="Gene3D" id="2.40.170.20">
    <property type="entry name" value="TonB-dependent receptor, beta-barrel domain"/>
    <property type="match status" value="1"/>
</dbReference>
<dbReference type="InterPro" id="IPR008969">
    <property type="entry name" value="CarboxyPept-like_regulatory"/>
</dbReference>
<dbReference type="InterPro" id="IPR012910">
    <property type="entry name" value="Plug_dom"/>
</dbReference>
<feature type="chain" id="PRO_5045355902" evidence="9">
    <location>
        <begin position="23"/>
        <end position="1079"/>
    </location>
</feature>
<evidence type="ECO:0000256" key="4">
    <source>
        <dbReference type="ARBA" id="ARBA00022692"/>
    </source>
</evidence>
<keyword evidence="4 8" id="KW-0812">Transmembrane</keyword>
<keyword evidence="5 9" id="KW-0732">Signal</keyword>
<gene>
    <name evidence="11" type="ORF">GCM10022393_12000</name>
</gene>
<evidence type="ECO:0000256" key="5">
    <source>
        <dbReference type="ARBA" id="ARBA00022729"/>
    </source>
</evidence>
<dbReference type="InterPro" id="IPR039426">
    <property type="entry name" value="TonB-dep_rcpt-like"/>
</dbReference>
<dbReference type="Pfam" id="PF07715">
    <property type="entry name" value="Plug"/>
    <property type="match status" value="1"/>
</dbReference>
<evidence type="ECO:0000313" key="11">
    <source>
        <dbReference type="EMBL" id="GAA4113169.1"/>
    </source>
</evidence>
<keyword evidence="7 8" id="KW-0998">Cell outer membrane</keyword>
<proteinExistence type="inferred from homology"/>
<dbReference type="NCBIfam" id="TIGR04057">
    <property type="entry name" value="SusC_RagA_signa"/>
    <property type="match status" value="1"/>
</dbReference>
<evidence type="ECO:0000256" key="7">
    <source>
        <dbReference type="ARBA" id="ARBA00023237"/>
    </source>
</evidence>
<keyword evidence="12" id="KW-1185">Reference proteome</keyword>
<evidence type="ECO:0000256" key="6">
    <source>
        <dbReference type="ARBA" id="ARBA00023136"/>
    </source>
</evidence>
<comment type="caution">
    <text evidence="11">The sequence shown here is derived from an EMBL/GenBank/DDBJ whole genome shotgun (WGS) entry which is preliminary data.</text>
</comment>
<dbReference type="SUPFAM" id="SSF56935">
    <property type="entry name" value="Porins"/>
    <property type="match status" value="1"/>
</dbReference>
<keyword evidence="2 8" id="KW-0813">Transport</keyword>
<dbReference type="NCBIfam" id="TIGR04056">
    <property type="entry name" value="OMP_RagA_SusC"/>
    <property type="match status" value="1"/>
</dbReference>
<dbReference type="SUPFAM" id="SSF49464">
    <property type="entry name" value="Carboxypeptidase regulatory domain-like"/>
    <property type="match status" value="1"/>
</dbReference>
<name>A0ABP7XE00_9FLAO</name>
<dbReference type="PROSITE" id="PS52016">
    <property type="entry name" value="TONB_DEPENDENT_REC_3"/>
    <property type="match status" value="1"/>
</dbReference>
<dbReference type="EMBL" id="BAABCW010000003">
    <property type="protein sequence ID" value="GAA4113169.1"/>
    <property type="molecule type" value="Genomic_DNA"/>
</dbReference>
<sequence length="1079" mass="117886">MRTKFSRFLTLLLAFVVQLSFAQEKTISGNVTDPNGLPLPGVNIVVKGSSNGTQSDFDGKYTIEANQGSILSFSYVGFTTAEATVGTSDQINIQLQEGAAVLEEVIVTAQGIRREKKALGYAVSTVSSEELESRADTDIGKILRGKAAGVRITGSGGVSGSGSNIIIRGSSSITGDNQPLFVVDGIPFDAGSATANQGSSSGSFQSGNVASRFADLDPNNIESVNILKGLSATAIYGSAGRNGVILITTKSGRGSNKKFEVTVNQSIFFNDIILPDYQDTWGNGFQNVYGAFFSNWGSRFDSQETIDNAFRTSIINNFGVEPSVLFPNRPDLDSPTIAYRPYDAQDDFFKTGTISTTSVTAAAGFDKGNFSVSYAHTDDEGFIPNNSLERNNFSVGGTYNFDNKLTITSKLNYVKTNIESPFTDASDGSDVTVAASGAGGISSIWNVLYLPRSVDITLPSQHPLTGESIWYRGGNDRTNPAWVLNNTLDKNNTNRVFGNFNVNYELKDWLNIGWRTTLDNYNTATERSLNKGSNDGIHPNGYLQTTQQRNTIWDHTFSANIDKDLSEEFSLQGTLGATVRRTEFERDGNESRNQIVFGLQNHGNYLDHSPIREGTLFPSNTTTYQFISESNNPAIYATGSLDYKNFVFLSLNSRNDWFSGLEANNRSQFSWGTSISFIPTAAFTDIKSERGLNYMKIRGSFGTSPGFPAVYRTRNILELNAAQFQTNGGTNVTTTSVDNLLANIDLKPELSKEYEVGIEARMLSNRLGFDFTVYTRETEDQIINRPLAPETGFTETTVNAGNVTNKGIELAFDGTPIDTKNFTWSLNGNYTINVSEVSGLEDGEQIFVGGIFTTPSNYAINGEPLGVIVGSRVLRDDEGNKLVNENGYYIEDPENGIIADPNPKWFMTLGTNIRYKAFTLSTQWEYQHGGDIMSTSIGALIGRGLVEDTDFDRTQGIILPGVRQATGESNDIQLTATEAYFNNIGFGVDELSVYDASHLRLREASLAFNMPAKFLDKTPFGSLTLSLVGQNLFVRAFNTPKSVNFDPELNSLGVGNSQGLDYLTSWNSRRYGFNVKVTF</sequence>
<keyword evidence="3 8" id="KW-1134">Transmembrane beta strand</keyword>
<dbReference type="InterPro" id="IPR037066">
    <property type="entry name" value="Plug_dom_sf"/>
</dbReference>
<comment type="similarity">
    <text evidence="8">Belongs to the TonB-dependent receptor family.</text>
</comment>
<feature type="domain" description="TonB-dependent receptor plug" evidence="10">
    <location>
        <begin position="117"/>
        <end position="244"/>
    </location>
</feature>
<dbReference type="RefSeq" id="WP_344925593.1">
    <property type="nucleotide sequence ID" value="NZ_BAABCW010000003.1"/>
</dbReference>
<dbReference type="InterPro" id="IPR036942">
    <property type="entry name" value="Beta-barrel_TonB_sf"/>
</dbReference>
<evidence type="ECO:0000256" key="9">
    <source>
        <dbReference type="SAM" id="SignalP"/>
    </source>
</evidence>
<dbReference type="PANTHER" id="PTHR30069">
    <property type="entry name" value="TONB-DEPENDENT OUTER MEMBRANE RECEPTOR"/>
    <property type="match status" value="1"/>
</dbReference>
<evidence type="ECO:0000259" key="10">
    <source>
        <dbReference type="Pfam" id="PF07715"/>
    </source>
</evidence>
<dbReference type="Gene3D" id="2.60.40.1120">
    <property type="entry name" value="Carboxypeptidase-like, regulatory domain"/>
    <property type="match status" value="1"/>
</dbReference>
<reference evidence="12" key="1">
    <citation type="journal article" date="2019" name="Int. J. Syst. Evol. Microbiol.">
        <title>The Global Catalogue of Microorganisms (GCM) 10K type strain sequencing project: providing services to taxonomists for standard genome sequencing and annotation.</title>
        <authorList>
            <consortium name="The Broad Institute Genomics Platform"/>
            <consortium name="The Broad Institute Genome Sequencing Center for Infectious Disease"/>
            <person name="Wu L."/>
            <person name="Ma J."/>
        </authorList>
    </citation>
    <scope>NUCLEOTIDE SEQUENCE [LARGE SCALE GENOMIC DNA]</scope>
    <source>
        <strain evidence="12">JCM 17106</strain>
    </source>
</reference>
<evidence type="ECO:0000256" key="3">
    <source>
        <dbReference type="ARBA" id="ARBA00022452"/>
    </source>
</evidence>
<comment type="subcellular location">
    <subcellularLocation>
        <location evidence="1 8">Cell outer membrane</location>
        <topology evidence="1 8">Multi-pass membrane protein</topology>
    </subcellularLocation>
</comment>
<dbReference type="InterPro" id="IPR023997">
    <property type="entry name" value="TonB-dep_OMP_SusC/RagA_CS"/>
</dbReference>
<evidence type="ECO:0000256" key="2">
    <source>
        <dbReference type="ARBA" id="ARBA00022448"/>
    </source>
</evidence>
<dbReference type="InterPro" id="IPR023996">
    <property type="entry name" value="TonB-dep_OMP_SusC/RagA"/>
</dbReference>